<dbReference type="RefSeq" id="WP_155731905.1">
    <property type="nucleotide sequence ID" value="NZ_AUXZ01000090.1"/>
</dbReference>
<dbReference type="PATRIC" id="fig|1365251.3.peg.3656"/>
<organism evidence="1 2">
    <name type="scientific">Pseudoalteromonas luteoviolacea H33</name>
    <dbReference type="NCBI Taxonomy" id="1365251"/>
    <lineage>
        <taxon>Bacteria</taxon>
        <taxon>Pseudomonadati</taxon>
        <taxon>Pseudomonadota</taxon>
        <taxon>Gammaproteobacteria</taxon>
        <taxon>Alteromonadales</taxon>
        <taxon>Pseudoalteromonadaceae</taxon>
        <taxon>Pseudoalteromonas</taxon>
    </lineage>
</organism>
<accession>A0A167DD46</accession>
<proteinExistence type="predicted"/>
<comment type="caution">
    <text evidence="1">The sequence shown here is derived from an EMBL/GenBank/DDBJ whole genome shotgun (WGS) entry which is preliminary data.</text>
</comment>
<evidence type="ECO:0000313" key="2">
    <source>
        <dbReference type="Proteomes" id="UP000076503"/>
    </source>
</evidence>
<dbReference type="Proteomes" id="UP000076503">
    <property type="component" value="Unassembled WGS sequence"/>
</dbReference>
<name>A0A167DD46_9GAMM</name>
<evidence type="ECO:0000313" key="1">
    <source>
        <dbReference type="EMBL" id="KZN48690.1"/>
    </source>
</evidence>
<dbReference type="AlphaFoldDB" id="A0A167DD46"/>
<reference evidence="1 2" key="1">
    <citation type="submission" date="2013-07" db="EMBL/GenBank/DDBJ databases">
        <title>Comparative Genomic and Metabolomic Analysis of Twelve Strains of Pseudoalteromonas luteoviolacea.</title>
        <authorList>
            <person name="Vynne N.G."/>
            <person name="Mansson M."/>
            <person name="Gram L."/>
        </authorList>
    </citation>
    <scope>NUCLEOTIDE SEQUENCE [LARGE SCALE GENOMIC DNA]</scope>
    <source>
        <strain evidence="1 2">H33</strain>
    </source>
</reference>
<gene>
    <name evidence="1" type="ORF">N476_20980</name>
</gene>
<dbReference type="EMBL" id="AUXZ01000090">
    <property type="protein sequence ID" value="KZN48690.1"/>
    <property type="molecule type" value="Genomic_DNA"/>
</dbReference>
<protein>
    <submittedName>
        <fullName evidence="1">Uncharacterized protein</fullName>
    </submittedName>
</protein>
<sequence>MKIKLNKKKIKALSNDTLALPVKLTPNIAGGGRRTYGPDHCNNQSIAQRMCTEEI</sequence>